<evidence type="ECO:0000313" key="4">
    <source>
        <dbReference type="Proteomes" id="UP000292307"/>
    </source>
</evidence>
<protein>
    <submittedName>
        <fullName evidence="3">DUF1631 family protein</fullName>
    </submittedName>
</protein>
<evidence type="ECO:0000313" key="5">
    <source>
        <dbReference type="Proteomes" id="UP000628442"/>
    </source>
</evidence>
<evidence type="ECO:0000256" key="1">
    <source>
        <dbReference type="SAM" id="MobiDB-lite"/>
    </source>
</evidence>
<dbReference type="InterPro" id="IPR012434">
    <property type="entry name" value="DUF1631"/>
</dbReference>
<feature type="compositionally biased region" description="Gly residues" evidence="1">
    <location>
        <begin position="258"/>
        <end position="271"/>
    </location>
</feature>
<feature type="region of interest" description="Disordered" evidence="1">
    <location>
        <begin position="241"/>
        <end position="280"/>
    </location>
</feature>
<proteinExistence type="predicted"/>
<sequence>MPPRAVSPRHAVLEEAIGIALREVRAGFATFCTALAARLLEPCQPPGDPRDRLRAASLLRDHATLLPLVLGALERALREELAQLAPQPRPSREADQPLALVPYEEMDQRVAFAAMARPFDAAHADALATLNARLARLLERHTLRVNPFRPEVFIAALHQAWAGFDGEEGSGTAVMALLQADCFLDLGGIYAAVDRALDGHGVLAGPVRRPWARQDIQAQAHDARREARLASQLREFFGQSGADGAPQGGLASTQTSGQPGGRGSGQTGGQTSGQASGLTGGAISGQAAALDPRLLEWLASMPPAQGANAVPLASLKRAAPRGMLSRADEGTIDLLGAVFETVSGDQAISPESRELLQLLQLPLLKAALADKEFFFQAEHPARTLLELLSRMGWERSLAGAERRDDRQFQAMRRSVDLAARDGDAATTAFAQAVRELEAALKVEEADAAAALAVPVASALKQEKTATARRAARDAVALRVGTGEVVAVVEAFLENKWTDVLTVAYSIDDDKPGAVRHATQAMDDLLWSVRPKLGAEERKALIAKLPGLLATLNRWLDVIKWQDADRLRFFAELADCHASIVRAPLDMPAERRLELSVQATQLAAERRLARAAQAPRTAGVARTAPEDELAGLARGTWFDFTEEGVSRKVKLAWISPLRSLYIFSSGTRQEAFSLPAQDLVQRLNAGTATVLQAEGVVVRALSRALAVNDADTDPAVAA</sequence>
<evidence type="ECO:0000313" key="2">
    <source>
        <dbReference type="EMBL" id="GGY48406.1"/>
    </source>
</evidence>
<dbReference type="EMBL" id="CP036401">
    <property type="protein sequence ID" value="QBI04955.1"/>
    <property type="molecule type" value="Genomic_DNA"/>
</dbReference>
<dbReference type="Proteomes" id="UP000628442">
    <property type="component" value="Unassembled WGS sequence"/>
</dbReference>
<dbReference type="Pfam" id="PF07793">
    <property type="entry name" value="DUF1631"/>
    <property type="match status" value="1"/>
</dbReference>
<dbReference type="Proteomes" id="UP000292307">
    <property type="component" value="Chromosome"/>
</dbReference>
<dbReference type="EMBL" id="BMWV01000007">
    <property type="protein sequence ID" value="GGY48406.1"/>
    <property type="molecule type" value="Genomic_DNA"/>
</dbReference>
<reference evidence="2" key="3">
    <citation type="submission" date="2022-12" db="EMBL/GenBank/DDBJ databases">
        <authorList>
            <person name="Sun Q."/>
            <person name="Kim S."/>
        </authorList>
    </citation>
    <scope>NUCLEOTIDE SEQUENCE</scope>
    <source>
        <strain evidence="2">KCTC 12343</strain>
    </source>
</reference>
<organism evidence="2 5">
    <name type="scientific">Pseudoduganella albidiflava</name>
    <dbReference type="NCBI Taxonomy" id="321983"/>
    <lineage>
        <taxon>Bacteria</taxon>
        <taxon>Pseudomonadati</taxon>
        <taxon>Pseudomonadota</taxon>
        <taxon>Betaproteobacteria</taxon>
        <taxon>Burkholderiales</taxon>
        <taxon>Oxalobacteraceae</taxon>
        <taxon>Telluria group</taxon>
        <taxon>Pseudoduganella</taxon>
    </lineage>
</organism>
<name>A0A411X804_9BURK</name>
<evidence type="ECO:0000313" key="3">
    <source>
        <dbReference type="EMBL" id="QBI04955.1"/>
    </source>
</evidence>
<reference evidence="3 4" key="2">
    <citation type="submission" date="2019-02" db="EMBL/GenBank/DDBJ databases">
        <title>Draft Genome Sequences of Six Type Strains of the Genus Massilia.</title>
        <authorList>
            <person name="Miess H."/>
            <person name="Frediansyhah A."/>
            <person name="Gross H."/>
        </authorList>
    </citation>
    <scope>NUCLEOTIDE SEQUENCE [LARGE SCALE GENOMIC DNA]</scope>
    <source>
        <strain evidence="3 4">DSM 17472</strain>
    </source>
</reference>
<reference evidence="2" key="1">
    <citation type="journal article" date="2014" name="Int. J. Syst. Evol. Microbiol.">
        <title>Complete genome sequence of Corynebacterium casei LMG S-19264T (=DSM 44701T), isolated from a smear-ripened cheese.</title>
        <authorList>
            <consortium name="US DOE Joint Genome Institute (JGI-PGF)"/>
            <person name="Walter F."/>
            <person name="Albersmeier A."/>
            <person name="Kalinowski J."/>
            <person name="Ruckert C."/>
        </authorList>
    </citation>
    <scope>NUCLEOTIDE SEQUENCE</scope>
    <source>
        <strain evidence="2">KCTC 12343</strain>
    </source>
</reference>
<dbReference type="AlphaFoldDB" id="A0A411X804"/>
<accession>A0A411X804</accession>
<gene>
    <name evidence="3" type="ORF">EYF70_09990</name>
    <name evidence="2" type="ORF">GCM10007387_33230</name>
</gene>
<keyword evidence="4" id="KW-1185">Reference proteome</keyword>
<dbReference type="OrthoDB" id="6188167at2"/>